<sequence>MHPTLQDPGVMHIWYNIPLYTIFSQKSNGDAFRTKLHDSKSSPQSITNFEAGFFSYSVWQVPGGYQKTIQRPQTPVPTGIGLSILISTILEANFRGYHLFQSLSRHQVLSII</sequence>
<reference evidence="1" key="1">
    <citation type="submission" date="2021-03" db="EMBL/GenBank/DDBJ databases">
        <title>Draft genome sequence of rust myrtle Austropuccinia psidii MF-1, a brazilian biotype.</title>
        <authorList>
            <person name="Quecine M.C."/>
            <person name="Pachon D.M.R."/>
            <person name="Bonatelli M.L."/>
            <person name="Correr F.H."/>
            <person name="Franceschini L.M."/>
            <person name="Leite T.F."/>
            <person name="Margarido G.R.A."/>
            <person name="Almeida C.A."/>
            <person name="Ferrarezi J.A."/>
            <person name="Labate C.A."/>
        </authorList>
    </citation>
    <scope>NUCLEOTIDE SEQUENCE</scope>
    <source>
        <strain evidence="1">MF-1</strain>
    </source>
</reference>
<comment type="caution">
    <text evidence="1">The sequence shown here is derived from an EMBL/GenBank/DDBJ whole genome shotgun (WGS) entry which is preliminary data.</text>
</comment>
<name>A0A9Q3GP63_9BASI</name>
<dbReference type="Proteomes" id="UP000765509">
    <property type="component" value="Unassembled WGS sequence"/>
</dbReference>
<accession>A0A9Q3GP63</accession>
<evidence type="ECO:0000313" key="2">
    <source>
        <dbReference type="Proteomes" id="UP000765509"/>
    </source>
</evidence>
<keyword evidence="2" id="KW-1185">Reference proteome</keyword>
<organism evidence="1 2">
    <name type="scientific">Austropuccinia psidii MF-1</name>
    <dbReference type="NCBI Taxonomy" id="1389203"/>
    <lineage>
        <taxon>Eukaryota</taxon>
        <taxon>Fungi</taxon>
        <taxon>Dikarya</taxon>
        <taxon>Basidiomycota</taxon>
        <taxon>Pucciniomycotina</taxon>
        <taxon>Pucciniomycetes</taxon>
        <taxon>Pucciniales</taxon>
        <taxon>Sphaerophragmiaceae</taxon>
        <taxon>Austropuccinia</taxon>
    </lineage>
</organism>
<protein>
    <submittedName>
        <fullName evidence="1">Uncharacterized protein</fullName>
    </submittedName>
</protein>
<gene>
    <name evidence="1" type="ORF">O181_013682</name>
</gene>
<proteinExistence type="predicted"/>
<dbReference type="AlphaFoldDB" id="A0A9Q3GP63"/>
<dbReference type="EMBL" id="AVOT02003597">
    <property type="protein sequence ID" value="MBW0473967.1"/>
    <property type="molecule type" value="Genomic_DNA"/>
</dbReference>
<evidence type="ECO:0000313" key="1">
    <source>
        <dbReference type="EMBL" id="MBW0473967.1"/>
    </source>
</evidence>